<evidence type="ECO:0000256" key="4">
    <source>
        <dbReference type="ARBA" id="ARBA00022723"/>
    </source>
</evidence>
<dbReference type="PROSITE" id="PS00365">
    <property type="entry name" value="NIR_SIR"/>
    <property type="match status" value="1"/>
</dbReference>
<dbReference type="InterPro" id="IPR036136">
    <property type="entry name" value="Nit/Sulf_reduc_fer-like_dom_sf"/>
</dbReference>
<protein>
    <submittedName>
        <fullName evidence="11">Ferredoxin--sulfite reductase, actinobacterial type</fullName>
        <ecNumber evidence="11">1.8.7.1</ecNumber>
    </submittedName>
</protein>
<dbReference type="SUPFAM" id="SSF55124">
    <property type="entry name" value="Nitrite/Sulfite reductase N-terminal domain-like"/>
    <property type="match status" value="2"/>
</dbReference>
<proteinExistence type="inferred from homology"/>
<dbReference type="InterPro" id="IPR006067">
    <property type="entry name" value="NO2/SO3_Rdtase_4Fe4S_dom"/>
</dbReference>
<evidence type="ECO:0000256" key="5">
    <source>
        <dbReference type="ARBA" id="ARBA00023002"/>
    </source>
</evidence>
<accession>A0A6J4MI65</accession>
<feature type="domain" description="Nitrite/sulphite reductase 4Fe-4S" evidence="9">
    <location>
        <begin position="139"/>
        <end position="295"/>
    </location>
</feature>
<dbReference type="GO" id="GO:0046872">
    <property type="term" value="F:metal ion binding"/>
    <property type="evidence" value="ECO:0007669"/>
    <property type="project" value="UniProtKB-KW"/>
</dbReference>
<comment type="similarity">
    <text evidence="1">Belongs to the nitrite and sulfite reductase 4Fe-4S domain family.</text>
</comment>
<dbReference type="InterPro" id="IPR006066">
    <property type="entry name" value="NO2/SO3_Rdtase_FeS/sirohaem_BS"/>
</dbReference>
<feature type="domain" description="Nitrite/Sulfite reductase ferredoxin-like" evidence="10">
    <location>
        <begin position="319"/>
        <end position="383"/>
    </location>
</feature>
<evidence type="ECO:0000313" key="11">
    <source>
        <dbReference type="EMBL" id="CAA9358048.1"/>
    </source>
</evidence>
<dbReference type="GO" id="GO:0051539">
    <property type="term" value="F:4 iron, 4 sulfur cluster binding"/>
    <property type="evidence" value="ECO:0007669"/>
    <property type="project" value="UniProtKB-KW"/>
</dbReference>
<keyword evidence="2" id="KW-0004">4Fe-4S</keyword>
<dbReference type="GO" id="GO:0020037">
    <property type="term" value="F:heme binding"/>
    <property type="evidence" value="ECO:0007669"/>
    <property type="project" value="InterPro"/>
</dbReference>
<dbReference type="PANTHER" id="PTHR32439:SF0">
    <property type="entry name" value="FERREDOXIN--NITRITE REDUCTASE, CHLOROPLASTIC"/>
    <property type="match status" value="1"/>
</dbReference>
<dbReference type="InterPro" id="IPR005117">
    <property type="entry name" value="NiRdtase/SiRdtase_haem-b_fer"/>
</dbReference>
<dbReference type="EC" id="1.8.7.1" evidence="11"/>
<dbReference type="Gene3D" id="3.90.480.20">
    <property type="match status" value="1"/>
</dbReference>
<dbReference type="PANTHER" id="PTHR32439">
    <property type="entry name" value="FERREDOXIN--NITRITE REDUCTASE, CHLOROPLASTIC"/>
    <property type="match status" value="1"/>
</dbReference>
<feature type="domain" description="Nitrite/Sulfite reductase ferredoxin-like" evidence="10">
    <location>
        <begin position="71"/>
        <end position="130"/>
    </location>
</feature>
<dbReference type="InterPro" id="IPR051329">
    <property type="entry name" value="NIR_SIR_4Fe-4S"/>
</dbReference>
<feature type="domain" description="Nitrite/sulphite reductase 4Fe-4S" evidence="9">
    <location>
        <begin position="396"/>
        <end position="536"/>
    </location>
</feature>
<dbReference type="GO" id="GO:0050311">
    <property type="term" value="F:sulfite reductase (ferredoxin) activity"/>
    <property type="evidence" value="ECO:0007669"/>
    <property type="project" value="UniProtKB-EC"/>
</dbReference>
<dbReference type="AlphaFoldDB" id="A0A6J4MI65"/>
<keyword evidence="3" id="KW-0349">Heme</keyword>
<feature type="region of interest" description="Disordered" evidence="8">
    <location>
        <begin position="302"/>
        <end position="324"/>
    </location>
</feature>
<evidence type="ECO:0000256" key="6">
    <source>
        <dbReference type="ARBA" id="ARBA00023004"/>
    </source>
</evidence>
<dbReference type="Pfam" id="PF03460">
    <property type="entry name" value="NIR_SIR_ferr"/>
    <property type="match status" value="2"/>
</dbReference>
<evidence type="ECO:0000259" key="9">
    <source>
        <dbReference type="Pfam" id="PF01077"/>
    </source>
</evidence>
<evidence type="ECO:0000256" key="1">
    <source>
        <dbReference type="ARBA" id="ARBA00010429"/>
    </source>
</evidence>
<dbReference type="EMBL" id="CADCTU010000835">
    <property type="protein sequence ID" value="CAA9358048.1"/>
    <property type="molecule type" value="Genomic_DNA"/>
</dbReference>
<dbReference type="Gene3D" id="3.30.413.10">
    <property type="entry name" value="Sulfite Reductase Hemoprotein, domain 1"/>
    <property type="match status" value="2"/>
</dbReference>
<evidence type="ECO:0000259" key="10">
    <source>
        <dbReference type="Pfam" id="PF03460"/>
    </source>
</evidence>
<gene>
    <name evidence="11" type="ORF">AVDCRST_MAG11-3930</name>
</gene>
<evidence type="ECO:0000256" key="2">
    <source>
        <dbReference type="ARBA" id="ARBA00022485"/>
    </source>
</evidence>
<dbReference type="InterPro" id="IPR045854">
    <property type="entry name" value="NO2/SO3_Rdtase_4Fe4S_sf"/>
</dbReference>
<keyword evidence="6" id="KW-0408">Iron</keyword>
<reference evidence="11" key="1">
    <citation type="submission" date="2020-02" db="EMBL/GenBank/DDBJ databases">
        <authorList>
            <person name="Meier V. D."/>
        </authorList>
    </citation>
    <scope>NUCLEOTIDE SEQUENCE</scope>
    <source>
        <strain evidence="11">AVDCRST_MAG11</strain>
    </source>
</reference>
<evidence type="ECO:0000256" key="3">
    <source>
        <dbReference type="ARBA" id="ARBA00022617"/>
    </source>
</evidence>
<dbReference type="Pfam" id="PF01077">
    <property type="entry name" value="NIR_SIR"/>
    <property type="match status" value="2"/>
</dbReference>
<keyword evidence="4" id="KW-0479">Metal-binding</keyword>
<organism evidence="11">
    <name type="scientific">uncultured Gemmatimonadaceae bacterium</name>
    <dbReference type="NCBI Taxonomy" id="246130"/>
    <lineage>
        <taxon>Bacteria</taxon>
        <taxon>Pseudomonadati</taxon>
        <taxon>Gemmatimonadota</taxon>
        <taxon>Gemmatimonadia</taxon>
        <taxon>Gemmatimonadales</taxon>
        <taxon>Gemmatimonadaceae</taxon>
        <taxon>environmental samples</taxon>
    </lineage>
</organism>
<dbReference type="SUPFAM" id="SSF56014">
    <property type="entry name" value="Nitrite and sulphite reductase 4Fe-4S domain-like"/>
    <property type="match status" value="2"/>
</dbReference>
<keyword evidence="7" id="KW-0411">Iron-sulfur</keyword>
<evidence type="ECO:0000256" key="7">
    <source>
        <dbReference type="ARBA" id="ARBA00023014"/>
    </source>
</evidence>
<feature type="compositionally biased region" description="Basic and acidic residues" evidence="8">
    <location>
        <begin position="302"/>
        <end position="315"/>
    </location>
</feature>
<keyword evidence="5 11" id="KW-0560">Oxidoreductase</keyword>
<sequence>MADAVVKETAAQRVERIKRERPSWSILDDIRRYAAGGFGAIPPDDLAVRFRAWGLYTQGDGRGTRGEEMPFFMMRVRTPNGLLTSAMVRTIADLSDRYARSSIDITNRQNFQLHWLRIEDVPAVWDALARVGWTSMGACGDNTRTVTGCPVAGVAHDELIDASPIAVAVDRFLNGNPDYANLPRKFKITITGCAHWCTYPEINDVGATAVRRDDGTVGFHVRVGGGLSTRPHLAPLLPAFVHPHQLPEVVSAVVGIFRDSDELRVNRTKARMKFLFLNHGWTAESFLAEVERRIGYALDAPAREAPPEGHRRDHVGVQPQRQPGRSYAGFSVVSGRITPEQLRDISALADEYGDGTLRLTAMQNILVLNVPDERVPALAAAAASVGVPIDGTPFQRGTLSCTGSEYCKLAITETKLFSIRLAQELEDRLPGFTDAIKLHVTGCPNACGQHWIADVGLQGVLLNQGGAQVEGFDFFVGGGLGARSGVARRVGFRAPAEAVPDALESLFGTYASSRAAGESFRAWSARVGDDQVRAWLAGDGTVAAAS</sequence>
<evidence type="ECO:0000256" key="8">
    <source>
        <dbReference type="SAM" id="MobiDB-lite"/>
    </source>
</evidence>
<name>A0A6J4MI65_9BACT</name>
<dbReference type="PRINTS" id="PR00397">
    <property type="entry name" value="SIROHAEM"/>
</dbReference>